<comment type="caution">
    <text evidence="1">The sequence shown here is derived from an EMBL/GenBank/DDBJ whole genome shotgun (WGS) entry which is preliminary data.</text>
</comment>
<accession>A0ABS5BP86</accession>
<sequence length="374" mass="41519">MPNTPSADAWVRDRGHDVVNPFALLSKFLDSMLQELDPEPGRPVSRKKQVGLCVDWATAVDAARQFAPCCGLPLEDVYRRIERANTAFARAEVALLNPGELSPGERQEVIRTLCLTSEADELLPLADYTAVTWASCLQRVGDGDEGAARGGAAITYHSPHSTAHTLVAVASTECEFAPLNRASAELANFSRVIDRFSRVYRGRDIVYPHSRYLTDELKNRLDAARAELLRADDRSSLWGRLMDRVERYDQHVCELVLARPDRVSQALETVALELRTGGQELVPLEAKVDAAPETSASVRLPRLIEVINKVGLKGHELDLAMLVAKGGEVRFADVKLKLGDVHVESMYKRIHKKIKRLGWKMYRLNNHITAGPIG</sequence>
<keyword evidence="2" id="KW-1185">Reference proteome</keyword>
<protein>
    <submittedName>
        <fullName evidence="1">Uncharacterized protein</fullName>
    </submittedName>
</protein>
<dbReference type="Proteomes" id="UP000676565">
    <property type="component" value="Unassembled WGS sequence"/>
</dbReference>
<gene>
    <name evidence="1" type="ORF">J8F10_09365</name>
</gene>
<evidence type="ECO:0000313" key="2">
    <source>
        <dbReference type="Proteomes" id="UP000676565"/>
    </source>
</evidence>
<dbReference type="EMBL" id="JAGKQQ010000001">
    <property type="protein sequence ID" value="MBP3955489.1"/>
    <property type="molecule type" value="Genomic_DNA"/>
</dbReference>
<reference evidence="1 2" key="1">
    <citation type="submission" date="2021-04" db="EMBL/GenBank/DDBJ databases">
        <authorList>
            <person name="Ivanova A."/>
        </authorList>
    </citation>
    <scope>NUCLEOTIDE SEQUENCE [LARGE SCALE GENOMIC DNA]</scope>
    <source>
        <strain evidence="1 2">G18</strain>
    </source>
</reference>
<organism evidence="1 2">
    <name type="scientific">Gemmata palustris</name>
    <dbReference type="NCBI Taxonomy" id="2822762"/>
    <lineage>
        <taxon>Bacteria</taxon>
        <taxon>Pseudomonadati</taxon>
        <taxon>Planctomycetota</taxon>
        <taxon>Planctomycetia</taxon>
        <taxon>Gemmatales</taxon>
        <taxon>Gemmataceae</taxon>
        <taxon>Gemmata</taxon>
    </lineage>
</organism>
<name>A0ABS5BP86_9BACT</name>
<dbReference type="RefSeq" id="WP_210653566.1">
    <property type="nucleotide sequence ID" value="NZ_JAGKQQ010000001.1"/>
</dbReference>
<proteinExistence type="predicted"/>
<evidence type="ECO:0000313" key="1">
    <source>
        <dbReference type="EMBL" id="MBP3955489.1"/>
    </source>
</evidence>